<accession>A0A1T3P477</accession>
<dbReference type="RefSeq" id="WP_078978004.1">
    <property type="nucleotide sequence ID" value="NZ_MWQN01000001.1"/>
</dbReference>
<evidence type="ECO:0000313" key="2">
    <source>
        <dbReference type="Proteomes" id="UP000190037"/>
    </source>
</evidence>
<dbReference type="Pfam" id="PF09957">
    <property type="entry name" value="VapB_antitoxin"/>
    <property type="match status" value="1"/>
</dbReference>
<keyword evidence="2" id="KW-1185">Reference proteome</keyword>
<dbReference type="InterPro" id="IPR019239">
    <property type="entry name" value="VapB_antitoxin"/>
</dbReference>
<dbReference type="EMBL" id="MWQN01000001">
    <property type="protein sequence ID" value="OPC83710.1"/>
    <property type="molecule type" value="Genomic_DNA"/>
</dbReference>
<sequence length="71" mass="7961">MARTVIDLDDDLVAAVAQALGTGTKKETVNTALREVLDNRRRALALTRLRAAAEDGAFDLEIFEDKRNYRR</sequence>
<name>A0A1T3P477_9ACTN</name>
<dbReference type="AlphaFoldDB" id="A0A1T3P477"/>
<protein>
    <submittedName>
        <fullName evidence="1">Antitoxin</fullName>
    </submittedName>
</protein>
<comment type="caution">
    <text evidence="1">The sequence shown here is derived from an EMBL/GenBank/DDBJ whole genome shotgun (WGS) entry which is preliminary data.</text>
</comment>
<dbReference type="Proteomes" id="UP000190037">
    <property type="component" value="Unassembled WGS sequence"/>
</dbReference>
<organism evidence="1 2">
    <name type="scientific">Embleya scabrispora</name>
    <dbReference type="NCBI Taxonomy" id="159449"/>
    <lineage>
        <taxon>Bacteria</taxon>
        <taxon>Bacillati</taxon>
        <taxon>Actinomycetota</taxon>
        <taxon>Actinomycetes</taxon>
        <taxon>Kitasatosporales</taxon>
        <taxon>Streptomycetaceae</taxon>
        <taxon>Embleya</taxon>
    </lineage>
</organism>
<reference evidence="1 2" key="1">
    <citation type="submission" date="2017-03" db="EMBL/GenBank/DDBJ databases">
        <title>Draft genome sequence of Streptomyces scabrisporus NF3, endophyte isolated from Amphipterygium adstringens.</title>
        <authorList>
            <person name="Vazquez M."/>
            <person name="Ceapa C.D."/>
            <person name="Rodriguez Luna D."/>
            <person name="Sanchez Esquivel S."/>
        </authorList>
    </citation>
    <scope>NUCLEOTIDE SEQUENCE [LARGE SCALE GENOMIC DNA]</scope>
    <source>
        <strain evidence="1 2">NF3</strain>
    </source>
</reference>
<gene>
    <name evidence="1" type="ORF">B4N89_24695</name>
</gene>
<evidence type="ECO:0000313" key="1">
    <source>
        <dbReference type="EMBL" id="OPC83710.1"/>
    </source>
</evidence>
<dbReference type="STRING" id="159449.B4N89_24695"/>
<proteinExistence type="predicted"/>